<sequence>MESSRLKIWGLCVQDMLPKQVYWLEIETPESTVLRLLHWKFTIIVVDAVHKDLTNLLICVKCGHGSMNSLTLVGILDMISFLSIPYILSKEEKY</sequence>
<dbReference type="AlphaFoldDB" id="A0A174T882"/>
<dbReference type="Proteomes" id="UP000095746">
    <property type="component" value="Unassembled WGS sequence"/>
</dbReference>
<dbReference type="EMBL" id="CYZT01000649">
    <property type="protein sequence ID" value="CUQ06344.1"/>
    <property type="molecule type" value="Genomic_DNA"/>
</dbReference>
<reference evidence="1 2" key="1">
    <citation type="submission" date="2015-09" db="EMBL/GenBank/DDBJ databases">
        <authorList>
            <consortium name="Pathogen Informatics"/>
        </authorList>
    </citation>
    <scope>NUCLEOTIDE SEQUENCE [LARGE SCALE GENOMIC DNA]</scope>
    <source>
        <strain evidence="1 2">2789STDY5608854</strain>
    </source>
</reference>
<name>A0A174T882_FLAPL</name>
<gene>
    <name evidence="1" type="ORF">ERS852411_03930</name>
</gene>
<evidence type="ECO:0000313" key="1">
    <source>
        <dbReference type="EMBL" id="CUQ06344.1"/>
    </source>
</evidence>
<protein>
    <submittedName>
        <fullName evidence="1">Uncharacterized protein</fullName>
    </submittedName>
</protein>
<proteinExistence type="predicted"/>
<evidence type="ECO:0000313" key="2">
    <source>
        <dbReference type="Proteomes" id="UP000095746"/>
    </source>
</evidence>
<organism evidence="1 2">
    <name type="scientific">Flavonifractor plautii</name>
    <name type="common">Fusobacterium plautii</name>
    <dbReference type="NCBI Taxonomy" id="292800"/>
    <lineage>
        <taxon>Bacteria</taxon>
        <taxon>Bacillati</taxon>
        <taxon>Bacillota</taxon>
        <taxon>Clostridia</taxon>
        <taxon>Eubacteriales</taxon>
        <taxon>Oscillospiraceae</taxon>
        <taxon>Flavonifractor</taxon>
    </lineage>
</organism>
<accession>A0A174T882</accession>